<proteinExistence type="inferred from homology"/>
<dbReference type="SUPFAM" id="SSF88688">
    <property type="entry name" value="Families 57/38 glycoside transferase middle domain"/>
    <property type="match status" value="1"/>
</dbReference>
<comment type="caution">
    <text evidence="10">The sequence shown here is derived from an EMBL/GenBank/DDBJ whole genome shotgun (WGS) entry which is preliminary data.</text>
</comment>
<dbReference type="Gene3D" id="1.20.1270.50">
    <property type="entry name" value="Glycoside hydrolase family 38, central domain"/>
    <property type="match status" value="1"/>
</dbReference>
<comment type="catalytic activity">
    <reaction evidence="1">
        <text>Hydrolysis of terminal, non-reducing alpha-D-mannose residues in alpha-D-mannosides.</text>
        <dbReference type="EC" id="3.2.1.24"/>
    </reaction>
</comment>
<sequence>MTSPYPRLVRGITFDRCDKFISRNFYSDVNLYSQLYKKCESSKDYIELRVYSVPNLERVTFEEAIKCEFKKAACGDQFGPSWSTHWFHISVKVPENWKNEEVHFIWDSNSEGMIWTVKGVPLQGLTGGYGSDRRAEYILTRCCKGGEKFEFYLEMACNGMFGNGSNTINPPDPNRTFCLNTAELKVPNKDAWGLFYDFQIIRDMAKEIPEDSVRSAQALYVANNIINIFQPGDDKSILEGRKVAKEFLKNKNGSTQHKLTAVGHCHIDTAWLWPFDETKRKIARSWSTQVGLMDLYPDYKFVCSQAQQFEWLQEHYPKLFDMVKKKVEKGQFLPIGGTWVEMDCNIPSGESFCRQFLYGQRYFEHNFGMKSKVFWLPDTFGYSAQLPQIIRGAGLKYFFTQKLSWNNINKFPNTTFYWVGLDGSKVLTHMCPAESYVSQCTPGELVNSVRNHKDKEYSNESLLVFGNGDGGGGPLASMIERLNRMKDIDGLAKVEMGSAEEFYERIEESSKELVSWKGELYFELHRGTYTTHGSIKRYNRKSEFLLRNVELISTINLIKSQIENKDANYNYPKKELDKLWKYVLLNQFHDVLPGSSIEMVYVDATKFYKEVEEKGNLLLENAFDELFQISKSSGSSEKGLLAFNTLGWNRTEVVEVPVCEGVDKLPQISNDERTGFILVNDVIGIGAQGIDLGIPTSFSPVTVRMIDNDHFCLRNQYICSIFDKYGHLISLIDSDSKSSRELIPKGQYGNKFNIYEDIPLFWDAWDVEIYHLQKGREAELGTVKIFETGPLKASLILESKITATSTLRQVISLSAVSSRIDFDTTVIWDENRQFLKVEFPFDINSDYATYETQFGFIQRPTHYNTTWDSAKFEVCGHKFADLSEYGYGVALLNDCKYGYAVHGNVMRLSLLRSPKAPDAHCDIGVHNFKYAILPHACSFLESNVVREAYQFNVPLIVRPTSKEIVQTFNVKSYFTISNAPNVILDTVKRAEDSDGIILRLFEAYGGHAKAILTSSLPLENIYETNILEDHTCLINYNQQDGAVIKFNPFQVITLKMNLR</sequence>
<dbReference type="SUPFAM" id="SSF74650">
    <property type="entry name" value="Galactose mutarotase-like"/>
    <property type="match status" value="1"/>
</dbReference>
<dbReference type="FunFam" id="2.70.98.30:FF:000001">
    <property type="entry name" value="alpha-mannosidase 2C1 isoform X2"/>
    <property type="match status" value="1"/>
</dbReference>
<keyword evidence="11" id="KW-1185">Reference proteome</keyword>
<dbReference type="InterPro" id="IPR041147">
    <property type="entry name" value="GH38_C"/>
</dbReference>
<dbReference type="Gene3D" id="2.60.40.2220">
    <property type="match status" value="1"/>
</dbReference>
<dbReference type="InterPro" id="IPR037094">
    <property type="entry name" value="Glyco_hydro_38_cen_sf"/>
</dbReference>
<dbReference type="InterPro" id="IPR015341">
    <property type="entry name" value="Glyco_hydro_38_cen"/>
</dbReference>
<dbReference type="SUPFAM" id="SSF88713">
    <property type="entry name" value="Glycoside hydrolase/deacetylase"/>
    <property type="match status" value="1"/>
</dbReference>
<dbReference type="Proteomes" id="UP000789375">
    <property type="component" value="Unassembled WGS sequence"/>
</dbReference>
<dbReference type="EMBL" id="CAJVPP010000092">
    <property type="protein sequence ID" value="CAG8441849.1"/>
    <property type="molecule type" value="Genomic_DNA"/>
</dbReference>
<dbReference type="InterPro" id="IPR011682">
    <property type="entry name" value="Glyco_hydro_38_C"/>
</dbReference>
<evidence type="ECO:0000313" key="10">
    <source>
        <dbReference type="EMBL" id="CAG8441849.1"/>
    </source>
</evidence>
<dbReference type="PANTHER" id="PTHR46017:SF1">
    <property type="entry name" value="ALPHA-MANNOSIDASE 2C1"/>
    <property type="match status" value="1"/>
</dbReference>
<feature type="domain" description="Glycoside hydrolase family 38 central" evidence="9">
    <location>
        <begin position="523"/>
        <end position="608"/>
    </location>
</feature>
<dbReference type="InterPro" id="IPR054723">
    <property type="entry name" value="Ams1-like_N"/>
</dbReference>
<dbReference type="Gene3D" id="2.70.98.30">
    <property type="entry name" value="Golgi alpha-mannosidase II, domain 4"/>
    <property type="match status" value="1"/>
</dbReference>
<dbReference type="Gene3D" id="3.20.110.10">
    <property type="entry name" value="Glycoside hydrolase 38, N terminal domain"/>
    <property type="match status" value="1"/>
</dbReference>
<evidence type="ECO:0000256" key="5">
    <source>
        <dbReference type="ARBA" id="ARBA00022801"/>
    </source>
</evidence>
<evidence type="ECO:0000256" key="7">
    <source>
        <dbReference type="ARBA" id="ARBA00054985"/>
    </source>
</evidence>
<evidence type="ECO:0000313" key="11">
    <source>
        <dbReference type="Proteomes" id="UP000789375"/>
    </source>
</evidence>
<reference evidence="10" key="1">
    <citation type="submission" date="2021-06" db="EMBL/GenBank/DDBJ databases">
        <authorList>
            <person name="Kallberg Y."/>
            <person name="Tangrot J."/>
            <person name="Rosling A."/>
        </authorList>
    </citation>
    <scope>NUCLEOTIDE SEQUENCE</scope>
    <source>
        <strain evidence="10">87-6 pot B 2015</strain>
    </source>
</reference>
<accession>A0A9N8V892</accession>
<comment type="function">
    <text evidence="7">Degrades free oligosaccharides in the vacuole.</text>
</comment>
<dbReference type="InterPro" id="IPR028995">
    <property type="entry name" value="Glyco_hydro_57/38_cen_sf"/>
</dbReference>
<dbReference type="Pfam" id="PF07748">
    <property type="entry name" value="Glyco_hydro_38C"/>
    <property type="match status" value="1"/>
</dbReference>
<keyword evidence="4" id="KW-0479">Metal-binding</keyword>
<organism evidence="10 11">
    <name type="scientific">Funneliformis mosseae</name>
    <name type="common">Endomycorrhizal fungus</name>
    <name type="synonym">Glomus mosseae</name>
    <dbReference type="NCBI Taxonomy" id="27381"/>
    <lineage>
        <taxon>Eukaryota</taxon>
        <taxon>Fungi</taxon>
        <taxon>Fungi incertae sedis</taxon>
        <taxon>Mucoromycota</taxon>
        <taxon>Glomeromycotina</taxon>
        <taxon>Glomeromycetes</taxon>
        <taxon>Glomerales</taxon>
        <taxon>Glomeraceae</taxon>
        <taxon>Funneliformis</taxon>
    </lineage>
</organism>
<dbReference type="InterPro" id="IPR011330">
    <property type="entry name" value="Glyco_hydro/deAcase_b/a-brl"/>
</dbReference>
<evidence type="ECO:0000256" key="6">
    <source>
        <dbReference type="ARBA" id="ARBA00023295"/>
    </source>
</evidence>
<dbReference type="GO" id="GO:0009313">
    <property type="term" value="P:oligosaccharide catabolic process"/>
    <property type="evidence" value="ECO:0007669"/>
    <property type="project" value="TreeGrafter"/>
</dbReference>
<dbReference type="InterPro" id="IPR011013">
    <property type="entry name" value="Gal_mutarotase_sf_dom"/>
</dbReference>
<evidence type="ECO:0000259" key="9">
    <source>
        <dbReference type="SMART" id="SM00872"/>
    </source>
</evidence>
<keyword evidence="6" id="KW-0326">Glycosidase</keyword>
<dbReference type="Pfam" id="PF09261">
    <property type="entry name" value="Alpha-mann_mid"/>
    <property type="match status" value="1"/>
</dbReference>
<dbReference type="GO" id="GO:0004559">
    <property type="term" value="F:alpha-mannosidase activity"/>
    <property type="evidence" value="ECO:0007669"/>
    <property type="project" value="UniProtKB-EC"/>
</dbReference>
<dbReference type="InterPro" id="IPR027291">
    <property type="entry name" value="Glyco_hydro_38_N_sf"/>
</dbReference>
<dbReference type="AlphaFoldDB" id="A0A9N8V892"/>
<dbReference type="GO" id="GO:0006013">
    <property type="term" value="P:mannose metabolic process"/>
    <property type="evidence" value="ECO:0007669"/>
    <property type="project" value="InterPro"/>
</dbReference>
<dbReference type="PANTHER" id="PTHR46017">
    <property type="entry name" value="ALPHA-MANNOSIDASE 2C1"/>
    <property type="match status" value="1"/>
</dbReference>
<dbReference type="InterPro" id="IPR000602">
    <property type="entry name" value="Glyco_hydro_38_N"/>
</dbReference>
<name>A0A9N8V892_FUNMO</name>
<dbReference type="GO" id="GO:0030246">
    <property type="term" value="F:carbohydrate binding"/>
    <property type="evidence" value="ECO:0007669"/>
    <property type="project" value="InterPro"/>
</dbReference>
<keyword evidence="5" id="KW-0378">Hydrolase</keyword>
<dbReference type="Pfam" id="PF22907">
    <property type="entry name" value="Ams1-like_1st"/>
    <property type="match status" value="1"/>
</dbReference>
<protein>
    <recommendedName>
        <fullName evidence="8">Alpha-mannosidase</fullName>
        <ecNumber evidence="3">3.2.1.24</ecNumber>
    </recommendedName>
</protein>
<evidence type="ECO:0000256" key="8">
    <source>
        <dbReference type="ARBA" id="ARBA00071615"/>
    </source>
</evidence>
<dbReference type="SMART" id="SM00872">
    <property type="entry name" value="Alpha-mann_mid"/>
    <property type="match status" value="1"/>
</dbReference>
<evidence type="ECO:0000256" key="3">
    <source>
        <dbReference type="ARBA" id="ARBA00012752"/>
    </source>
</evidence>
<dbReference type="Pfam" id="PF01074">
    <property type="entry name" value="Glyco_hydro_38N"/>
    <property type="match status" value="1"/>
</dbReference>
<gene>
    <name evidence="10" type="ORF">FMOSSE_LOCUS875</name>
</gene>
<evidence type="ECO:0000256" key="4">
    <source>
        <dbReference type="ARBA" id="ARBA00022723"/>
    </source>
</evidence>
<dbReference type="FunFam" id="3.20.110.10:FF:000002">
    <property type="entry name" value="alpha-mannosidase 2C1 isoform X1"/>
    <property type="match status" value="1"/>
</dbReference>
<dbReference type="GO" id="GO:0000329">
    <property type="term" value="C:fungal-type vacuole membrane"/>
    <property type="evidence" value="ECO:0007669"/>
    <property type="project" value="TreeGrafter"/>
</dbReference>
<dbReference type="Pfam" id="PF17677">
    <property type="entry name" value="Glyco_hydro38C2"/>
    <property type="match status" value="1"/>
</dbReference>
<comment type="similarity">
    <text evidence="2">Belongs to the glycosyl hydrolase 38 family.</text>
</comment>
<dbReference type="EC" id="3.2.1.24" evidence="3"/>
<dbReference type="FunFam" id="1.20.1270.50:FF:000004">
    <property type="entry name" value="alpha-mannosidase 2C1 isoform X1"/>
    <property type="match status" value="1"/>
</dbReference>
<evidence type="ECO:0000256" key="2">
    <source>
        <dbReference type="ARBA" id="ARBA00009792"/>
    </source>
</evidence>
<evidence type="ECO:0000256" key="1">
    <source>
        <dbReference type="ARBA" id="ARBA00000365"/>
    </source>
</evidence>
<dbReference type="GO" id="GO:0046872">
    <property type="term" value="F:metal ion binding"/>
    <property type="evidence" value="ECO:0007669"/>
    <property type="project" value="UniProtKB-KW"/>
</dbReference>